<organism evidence="1 2">
    <name type="scientific">Rubrobacter marinus</name>
    <dbReference type="NCBI Taxonomy" id="2653852"/>
    <lineage>
        <taxon>Bacteria</taxon>
        <taxon>Bacillati</taxon>
        <taxon>Actinomycetota</taxon>
        <taxon>Rubrobacteria</taxon>
        <taxon>Rubrobacterales</taxon>
        <taxon>Rubrobacteraceae</taxon>
        <taxon>Rubrobacter</taxon>
    </lineage>
</organism>
<dbReference type="RefSeq" id="WP_166398694.1">
    <property type="nucleotide sequence ID" value="NZ_CP045122.1"/>
</dbReference>
<reference evidence="1 2" key="1">
    <citation type="submission" date="2019-10" db="EMBL/GenBank/DDBJ databases">
        <title>Rubrobacter sp nov SCSIO 52915 isolated from a deep-sea sediment in the South China Sea.</title>
        <authorList>
            <person name="Chen R.W."/>
        </authorList>
    </citation>
    <scope>NUCLEOTIDE SEQUENCE [LARGE SCALE GENOMIC DNA]</scope>
    <source>
        <strain evidence="1 2">SCSIO 52915</strain>
        <plasmid evidence="1 2">unnamed1</plasmid>
    </source>
</reference>
<evidence type="ECO:0000313" key="2">
    <source>
        <dbReference type="Proteomes" id="UP000502706"/>
    </source>
</evidence>
<sequence length="112" mass="11690">MPLLLVVALLLCHGAFGPADRFFLSGSGPAAGHLAIAGSTTDQGGTANSEAPDDYYAVALLLAVGALSWARLARALPGSPIRVMRAFGRRPRPAAPQRSRGPTVFLLQVIRL</sequence>
<accession>A0A6G8Q3C4</accession>
<dbReference type="Proteomes" id="UP000502706">
    <property type="component" value="Plasmid unnamed1"/>
</dbReference>
<evidence type="ECO:0000313" key="1">
    <source>
        <dbReference type="EMBL" id="QIN80981.1"/>
    </source>
</evidence>
<dbReference type="AlphaFoldDB" id="A0A6G8Q3C4"/>
<keyword evidence="2" id="KW-1185">Reference proteome</keyword>
<geneLocation type="plasmid" evidence="1 2">
    <name>unnamed1</name>
</geneLocation>
<dbReference type="KEGG" id="rmar:GBA65_21220"/>
<gene>
    <name evidence="1" type="ORF">GBA65_21220</name>
</gene>
<dbReference type="EMBL" id="CP045122">
    <property type="protein sequence ID" value="QIN80981.1"/>
    <property type="molecule type" value="Genomic_DNA"/>
</dbReference>
<keyword evidence="1" id="KW-0614">Plasmid</keyword>
<protein>
    <submittedName>
        <fullName evidence="1">Uncharacterized protein</fullName>
    </submittedName>
</protein>
<name>A0A6G8Q3C4_9ACTN</name>
<proteinExistence type="predicted"/>